<protein>
    <submittedName>
        <fullName evidence="1">Ribosomal protein L5</fullName>
    </submittedName>
</protein>
<keyword evidence="1" id="KW-0689">Ribosomal protein</keyword>
<keyword evidence="1" id="KW-0687">Ribonucleoprotein</keyword>
<evidence type="ECO:0000313" key="1">
    <source>
        <dbReference type="EMBL" id="AJF36728.1"/>
    </source>
</evidence>
<geneLocation type="mitochondrion" evidence="1"/>
<dbReference type="GO" id="GO:0005840">
    <property type="term" value="C:ribosome"/>
    <property type="evidence" value="ECO:0007669"/>
    <property type="project" value="UniProtKB-KW"/>
</dbReference>
<dbReference type="EMBL" id="KP165386">
    <property type="protein sequence ID" value="AJF36728.1"/>
    <property type="molecule type" value="Genomic_DNA"/>
</dbReference>
<accession>A0A0B5H315</accession>
<dbReference type="InterPro" id="IPR022803">
    <property type="entry name" value="Ribosomal_uL5_dom_sf"/>
</dbReference>
<dbReference type="AlphaFoldDB" id="A0A0B5H315"/>
<organism evidence="1">
    <name type="scientific">Klebsormidium flaccidum</name>
    <name type="common">Filamentous green alga</name>
    <name type="synonym">Ulothrix flaccida</name>
    <dbReference type="NCBI Taxonomy" id="3175"/>
    <lineage>
        <taxon>Eukaryota</taxon>
        <taxon>Viridiplantae</taxon>
        <taxon>Streptophyta</taxon>
        <taxon>Klebsormidiophyceae</taxon>
        <taxon>Klebsormidiales</taxon>
        <taxon>Klebsormidiaceae</taxon>
        <taxon>Klebsormidium</taxon>
    </lineage>
</organism>
<keyword evidence="1" id="KW-0496">Mitochondrion</keyword>
<gene>
    <name evidence="1" type="primary">rpl5</name>
</gene>
<name>A0A0B5H315_KLEFL</name>
<proteinExistence type="predicted"/>
<dbReference type="SUPFAM" id="SSF55282">
    <property type="entry name" value="RL5-like"/>
    <property type="match status" value="1"/>
</dbReference>
<reference evidence="1" key="1">
    <citation type="journal article" date="2014" name="Nucleic Acids Res.">
        <title>Widespread occurrence of organelle genome-encoded 5S rRNAs including permuted molecules.</title>
        <authorList>
            <person name="Valach M."/>
            <person name="Burger G."/>
            <person name="Gray M.W."/>
            <person name="Lang B.F."/>
        </authorList>
    </citation>
    <scope>NUCLEOTIDE SEQUENCE</scope>
    <source>
        <strain evidence="1">NIES-2285</strain>
    </source>
</reference>
<sequence>MKHYIWNVLNEDLVLKQNVHTFMELISYDSVWVRMKRSRQSYHDQTIEIITGQAMGGHIRLRKDRMFHFLQKMMGTLPIDQLRFGLGSGSIDCKLSPVLLLDFHEMQDHWSVFEKAQGMHIMIATRTKTRQETALLFSGLLEKSNNNPNLLCHPIE</sequence>
<dbReference type="Gene3D" id="3.30.1440.10">
    <property type="match status" value="1"/>
</dbReference>